<reference evidence="1 2" key="1">
    <citation type="journal article" date="2014" name="Int. J. Syst. Evol. Microbiol.">
        <title>Leptospira mayottensis sp. nov., a pathogenic species of the genus Leptospira isolated from humans.</title>
        <authorList>
            <person name="Bourhy P."/>
            <person name="Collet L."/>
            <person name="Brisse S."/>
            <person name="Picardeau M."/>
        </authorList>
    </citation>
    <scope>NUCLEOTIDE SEQUENCE [LARGE SCALE GENOMIC DNA]</scope>
    <source>
        <strain evidence="1 2">200901122</strain>
    </source>
</reference>
<gene>
    <name evidence="1" type="ORF">LEP1GSC125_0416</name>
</gene>
<evidence type="ECO:0000313" key="1">
    <source>
        <dbReference type="EMBL" id="EKS01450.1"/>
    </source>
</evidence>
<dbReference type="AlphaFoldDB" id="A0AA87MPS9"/>
<proteinExistence type="predicted"/>
<dbReference type="EMBL" id="AKWM02000016">
    <property type="protein sequence ID" value="EKS01450.1"/>
    <property type="molecule type" value="Genomic_DNA"/>
</dbReference>
<accession>A0AA87MPS9</accession>
<name>A0AA87MPS9_9LEPT</name>
<evidence type="ECO:0000313" key="2">
    <source>
        <dbReference type="Proteomes" id="UP000001343"/>
    </source>
</evidence>
<protein>
    <submittedName>
        <fullName evidence="1">Uncharacterized protein</fullName>
    </submittedName>
</protein>
<organism evidence="1 2">
    <name type="scientific">Leptospira mayottensis 200901122</name>
    <dbReference type="NCBI Taxonomy" id="1193010"/>
    <lineage>
        <taxon>Bacteria</taxon>
        <taxon>Pseudomonadati</taxon>
        <taxon>Spirochaetota</taxon>
        <taxon>Spirochaetia</taxon>
        <taxon>Leptospirales</taxon>
        <taxon>Leptospiraceae</taxon>
        <taxon>Leptospira</taxon>
    </lineage>
</organism>
<dbReference type="Proteomes" id="UP000001343">
    <property type="component" value="Unassembled WGS sequence"/>
</dbReference>
<comment type="caution">
    <text evidence="1">The sequence shown here is derived from an EMBL/GenBank/DDBJ whole genome shotgun (WGS) entry which is preliminary data.</text>
</comment>
<sequence>MSPNLRNVRVPTEFNDNKVYSKADKLPYNNLWELLRFVKNSQ</sequence>